<evidence type="ECO:0000313" key="4">
    <source>
        <dbReference type="Proteomes" id="UP001558713"/>
    </source>
</evidence>
<keyword evidence="2" id="KW-0472">Membrane</keyword>
<dbReference type="EMBL" id="JBANAX010000085">
    <property type="protein sequence ID" value="KAL1223047.1"/>
    <property type="molecule type" value="Genomic_DNA"/>
</dbReference>
<evidence type="ECO:0000256" key="1">
    <source>
        <dbReference type="SAM" id="MobiDB-lite"/>
    </source>
</evidence>
<gene>
    <name evidence="3" type="ORF">V5N11_024531</name>
</gene>
<proteinExistence type="predicted"/>
<feature type="transmembrane region" description="Helical" evidence="2">
    <location>
        <begin position="89"/>
        <end position="107"/>
    </location>
</feature>
<feature type="transmembrane region" description="Helical" evidence="2">
    <location>
        <begin position="119"/>
        <end position="138"/>
    </location>
</feature>
<reference evidence="3 4" key="1">
    <citation type="submission" date="2024-04" db="EMBL/GenBank/DDBJ databases">
        <title>Genome assembly C_amara_ONT_v2.</title>
        <authorList>
            <person name="Yant L."/>
            <person name="Moore C."/>
            <person name="Slenker M."/>
        </authorList>
    </citation>
    <scope>NUCLEOTIDE SEQUENCE [LARGE SCALE GENOMIC DNA]</scope>
    <source>
        <tissue evidence="3">Leaf</tissue>
    </source>
</reference>
<name>A0ABD1C0S4_CARAN</name>
<evidence type="ECO:0000256" key="2">
    <source>
        <dbReference type="SAM" id="Phobius"/>
    </source>
</evidence>
<keyword evidence="2" id="KW-1133">Transmembrane helix</keyword>
<keyword evidence="2" id="KW-0812">Transmembrane</keyword>
<feature type="compositionally biased region" description="Low complexity" evidence="1">
    <location>
        <begin position="43"/>
        <end position="55"/>
    </location>
</feature>
<comment type="caution">
    <text evidence="3">The sequence shown here is derived from an EMBL/GenBank/DDBJ whole genome shotgun (WGS) entry which is preliminary data.</text>
</comment>
<evidence type="ECO:0000313" key="3">
    <source>
        <dbReference type="EMBL" id="KAL1223047.1"/>
    </source>
</evidence>
<feature type="transmembrane region" description="Helical" evidence="2">
    <location>
        <begin position="169"/>
        <end position="186"/>
    </location>
</feature>
<organism evidence="3 4">
    <name type="scientific">Cardamine amara subsp. amara</name>
    <dbReference type="NCBI Taxonomy" id="228776"/>
    <lineage>
        <taxon>Eukaryota</taxon>
        <taxon>Viridiplantae</taxon>
        <taxon>Streptophyta</taxon>
        <taxon>Embryophyta</taxon>
        <taxon>Tracheophyta</taxon>
        <taxon>Spermatophyta</taxon>
        <taxon>Magnoliopsida</taxon>
        <taxon>eudicotyledons</taxon>
        <taxon>Gunneridae</taxon>
        <taxon>Pentapetalae</taxon>
        <taxon>rosids</taxon>
        <taxon>malvids</taxon>
        <taxon>Brassicales</taxon>
        <taxon>Brassicaceae</taxon>
        <taxon>Cardamineae</taxon>
        <taxon>Cardamine</taxon>
    </lineage>
</organism>
<protein>
    <recommendedName>
        <fullName evidence="5">PRA1 family protein</fullName>
    </recommendedName>
</protein>
<accession>A0ABD1C0S4</accession>
<feature type="region of interest" description="Disordered" evidence="1">
    <location>
        <begin position="25"/>
        <end position="55"/>
    </location>
</feature>
<feature type="compositionally biased region" description="Pro residues" evidence="1">
    <location>
        <begin position="30"/>
        <end position="42"/>
    </location>
</feature>
<sequence>MVSFVVFYTFFMQFFGLPNHNREETIDPPIVVPPPSPPPQPRPSSSSPSRLPQRQQSNSLLNVAPAAHPLNLANHVPNPHRMDTLSWTALGYCLAAGLEFNAIFAQVANPNNVSFRVQLLSLLLNVALCLLITANAIFARTHPNLAFVMDRAGSFIVLISSIIAAMPTIPLYVSIGLAVFLIIVYAHQHFCFDKNFGFSLSKNFGY</sequence>
<evidence type="ECO:0008006" key="5">
    <source>
        <dbReference type="Google" id="ProtNLM"/>
    </source>
</evidence>
<dbReference type="AlphaFoldDB" id="A0ABD1C0S4"/>
<dbReference type="Proteomes" id="UP001558713">
    <property type="component" value="Unassembled WGS sequence"/>
</dbReference>
<keyword evidence="4" id="KW-1185">Reference proteome</keyword>